<feature type="transmembrane region" description="Helical" evidence="1">
    <location>
        <begin position="68"/>
        <end position="85"/>
    </location>
</feature>
<organism evidence="2 3">
    <name type="scientific">Chryseobacterium arthrosphaerae</name>
    <dbReference type="NCBI Taxonomy" id="651561"/>
    <lineage>
        <taxon>Bacteria</taxon>
        <taxon>Pseudomonadati</taxon>
        <taxon>Bacteroidota</taxon>
        <taxon>Flavobacteriia</taxon>
        <taxon>Flavobacteriales</taxon>
        <taxon>Weeksellaceae</taxon>
        <taxon>Chryseobacterium group</taxon>
        <taxon>Chryseobacterium</taxon>
    </lineage>
</organism>
<keyword evidence="1" id="KW-1133">Transmembrane helix</keyword>
<dbReference type="AlphaFoldDB" id="A0A1B8ZRX8"/>
<feature type="transmembrane region" description="Helical" evidence="1">
    <location>
        <begin position="151"/>
        <end position="170"/>
    </location>
</feature>
<evidence type="ECO:0000313" key="3">
    <source>
        <dbReference type="Proteomes" id="UP000093432"/>
    </source>
</evidence>
<keyword evidence="1" id="KW-0472">Membrane</keyword>
<keyword evidence="1" id="KW-0812">Transmembrane</keyword>
<sequence>MNIDELKNTWNEDMTEETPEINIEQRNKINLPLEKIRKNMRMEFWWIIGIFVFAFIVCSVCRPFKLQLYITVLVASMLIVTVFFYNKFFKLYNEISNPVPKTYDSLKDLIMQLNLNKQYYLSYYISFAPFLVCEILIVLEFIPWREPLSEIKIAAILIGTVTGGLFLLYLSGKFWFHRYYGRYIQHIEGLLEELKK</sequence>
<comment type="caution">
    <text evidence="2">The sequence shown here is derived from an EMBL/GenBank/DDBJ whole genome shotgun (WGS) entry which is preliminary data.</text>
</comment>
<dbReference type="EMBL" id="MAYG01000001">
    <property type="protein sequence ID" value="OCA74344.1"/>
    <property type="molecule type" value="Genomic_DNA"/>
</dbReference>
<feature type="transmembrane region" description="Helical" evidence="1">
    <location>
        <begin position="44"/>
        <end position="62"/>
    </location>
</feature>
<name>A0A1B8ZRX8_9FLAO</name>
<dbReference type="RefSeq" id="WP_065398335.1">
    <property type="nucleotide sequence ID" value="NZ_MAYG01000001.1"/>
</dbReference>
<evidence type="ECO:0000256" key="1">
    <source>
        <dbReference type="SAM" id="Phobius"/>
    </source>
</evidence>
<dbReference type="Proteomes" id="UP000093432">
    <property type="component" value="Unassembled WGS sequence"/>
</dbReference>
<accession>A0A1B8ZRX8</accession>
<reference evidence="3" key="1">
    <citation type="submission" date="2016-07" db="EMBL/GenBank/DDBJ databases">
        <authorList>
            <person name="Florea S."/>
            <person name="Webb J.S."/>
            <person name="Jaromczyk J."/>
            <person name="Schardl C.L."/>
        </authorList>
    </citation>
    <scope>NUCLEOTIDE SEQUENCE [LARGE SCALE GENOMIC DNA]</scope>
    <source>
        <strain evidence="3">CC-VM-7</strain>
    </source>
</reference>
<proteinExistence type="predicted"/>
<dbReference type="OrthoDB" id="1249607at2"/>
<feature type="transmembrane region" description="Helical" evidence="1">
    <location>
        <begin position="121"/>
        <end position="139"/>
    </location>
</feature>
<gene>
    <name evidence="2" type="ORF">BBI00_08350</name>
</gene>
<protein>
    <submittedName>
        <fullName evidence="2">Uncharacterized protein</fullName>
    </submittedName>
</protein>
<evidence type="ECO:0000313" key="2">
    <source>
        <dbReference type="EMBL" id="OCA74344.1"/>
    </source>
</evidence>